<dbReference type="InterPro" id="IPR027417">
    <property type="entry name" value="P-loop_NTPase"/>
</dbReference>
<dbReference type="PANTHER" id="PTHR23122">
    <property type="entry name" value="MEMBRANE-ASSOCIATED GUANYLATE KINASE MAGUK"/>
    <property type="match status" value="1"/>
</dbReference>
<dbReference type="InterPro" id="IPR004172">
    <property type="entry name" value="L27_dom"/>
</dbReference>
<dbReference type="InterPro" id="IPR020590">
    <property type="entry name" value="Guanylate_kinase_CS"/>
</dbReference>
<gene>
    <name evidence="7" type="ORF">ACEWY4_007121</name>
</gene>
<dbReference type="InterPro" id="IPR008144">
    <property type="entry name" value="Guanylate_kin-like_dom"/>
</dbReference>
<dbReference type="InterPro" id="IPR008145">
    <property type="entry name" value="GK/Ca_channel_bsu"/>
</dbReference>
<dbReference type="AlphaFoldDB" id="A0ABD1KFL8"/>
<dbReference type="CDD" id="cd11862">
    <property type="entry name" value="SH3_MPP"/>
    <property type="match status" value="1"/>
</dbReference>
<evidence type="ECO:0008006" key="9">
    <source>
        <dbReference type="Google" id="ProtNLM"/>
    </source>
</evidence>
<feature type="domain" description="L27" evidence="6">
    <location>
        <begin position="73"/>
        <end position="129"/>
    </location>
</feature>
<dbReference type="Proteomes" id="UP001591681">
    <property type="component" value="Unassembled WGS sequence"/>
</dbReference>
<dbReference type="SUPFAM" id="SSF101288">
    <property type="entry name" value="L27 domain"/>
    <property type="match status" value="1"/>
</dbReference>
<keyword evidence="2 3" id="KW-0728">SH3 domain</keyword>
<feature type="domain" description="SH3" evidence="4">
    <location>
        <begin position="155"/>
        <end position="224"/>
    </location>
</feature>
<dbReference type="Gene3D" id="3.40.50.300">
    <property type="entry name" value="P-loop containing nucleotide triphosphate hydrolases"/>
    <property type="match status" value="1"/>
</dbReference>
<evidence type="ECO:0000256" key="1">
    <source>
        <dbReference type="ARBA" id="ARBA00007014"/>
    </source>
</evidence>
<keyword evidence="8" id="KW-1185">Reference proteome</keyword>
<dbReference type="SMART" id="SM00326">
    <property type="entry name" value="SH3"/>
    <property type="match status" value="1"/>
</dbReference>
<dbReference type="Pfam" id="PF00625">
    <property type="entry name" value="Guanylate_kin"/>
    <property type="match status" value="1"/>
</dbReference>
<dbReference type="Pfam" id="PF07653">
    <property type="entry name" value="SH3_2"/>
    <property type="match status" value="1"/>
</dbReference>
<dbReference type="CDD" id="cd00071">
    <property type="entry name" value="GMPK"/>
    <property type="match status" value="1"/>
</dbReference>
<evidence type="ECO:0000313" key="7">
    <source>
        <dbReference type="EMBL" id="KAL2097914.1"/>
    </source>
</evidence>
<comment type="caution">
    <text evidence="7">The sequence shown here is derived from an EMBL/GenBank/DDBJ whole genome shotgun (WGS) entry which is preliminary data.</text>
</comment>
<name>A0ABD1KFL8_9TELE</name>
<comment type="similarity">
    <text evidence="1">Belongs to the MAGUK family.</text>
</comment>
<dbReference type="InterPro" id="IPR036028">
    <property type="entry name" value="SH3-like_dom_sf"/>
</dbReference>
<dbReference type="SMART" id="SM00072">
    <property type="entry name" value="GuKc"/>
    <property type="match status" value="1"/>
</dbReference>
<evidence type="ECO:0000256" key="2">
    <source>
        <dbReference type="ARBA" id="ARBA00022443"/>
    </source>
</evidence>
<dbReference type="PROSITE" id="PS50052">
    <property type="entry name" value="GUANYLATE_KINASE_2"/>
    <property type="match status" value="1"/>
</dbReference>
<dbReference type="PROSITE" id="PS00856">
    <property type="entry name" value="GUANYLATE_KINASE_1"/>
    <property type="match status" value="1"/>
</dbReference>
<dbReference type="SUPFAM" id="SSF50044">
    <property type="entry name" value="SH3-domain"/>
    <property type="match status" value="1"/>
</dbReference>
<dbReference type="SMART" id="SM00569">
    <property type="entry name" value="L27"/>
    <property type="match status" value="1"/>
</dbReference>
<evidence type="ECO:0000256" key="3">
    <source>
        <dbReference type="PROSITE-ProRule" id="PRU00192"/>
    </source>
</evidence>
<dbReference type="InterPro" id="IPR050716">
    <property type="entry name" value="MAGUK"/>
</dbReference>
<dbReference type="PROSITE" id="PS50002">
    <property type="entry name" value="SH3"/>
    <property type="match status" value="1"/>
</dbReference>
<dbReference type="SUPFAM" id="SSF52540">
    <property type="entry name" value="P-loop containing nucleoside triphosphate hydrolases"/>
    <property type="match status" value="1"/>
</dbReference>
<evidence type="ECO:0000313" key="8">
    <source>
        <dbReference type="Proteomes" id="UP001591681"/>
    </source>
</evidence>
<proteinExistence type="inferred from homology"/>
<feature type="domain" description="Guanylate kinase-like" evidence="5">
    <location>
        <begin position="305"/>
        <end position="497"/>
    </location>
</feature>
<dbReference type="Pfam" id="PF02828">
    <property type="entry name" value="L27"/>
    <property type="match status" value="1"/>
</dbReference>
<dbReference type="InterPro" id="IPR036892">
    <property type="entry name" value="L27_dom_sf"/>
</dbReference>
<organism evidence="7 8">
    <name type="scientific">Coilia grayii</name>
    <name type="common">Gray's grenadier anchovy</name>
    <dbReference type="NCBI Taxonomy" id="363190"/>
    <lineage>
        <taxon>Eukaryota</taxon>
        <taxon>Metazoa</taxon>
        <taxon>Chordata</taxon>
        <taxon>Craniata</taxon>
        <taxon>Vertebrata</taxon>
        <taxon>Euteleostomi</taxon>
        <taxon>Actinopterygii</taxon>
        <taxon>Neopterygii</taxon>
        <taxon>Teleostei</taxon>
        <taxon>Clupei</taxon>
        <taxon>Clupeiformes</taxon>
        <taxon>Clupeoidei</taxon>
        <taxon>Engraulidae</taxon>
        <taxon>Coilinae</taxon>
        <taxon>Coilia</taxon>
    </lineage>
</organism>
<dbReference type="EMBL" id="JBHFQA010000006">
    <property type="protein sequence ID" value="KAL2097914.1"/>
    <property type="molecule type" value="Genomic_DNA"/>
</dbReference>
<sequence length="513" mass="58725">MDESENSNFLQDTLMGSTLHLLIRVYERLLRFGAQRPKPIQDSAVCLAGEVNAPWRLGAGGWIVLGQGLVERGSRAVLRSWLGFELAIELKQSHASPEAAELCYLLSKPHIKSLLSVHDSVAQKAYDPELPPLPDNICDEEEDSVKIVRLVKKEQPLAFVRVLFHYDPEDDPAIPCKLAGLAFKRGDVLEIVCQEDELWWQARHHGTNSQAGLIPSRELQERRVTLQKPEALFRPQRSLRHGPEDADYGAITGIHIAGLRKSFRLSRQNSESRQSRWRKFKRLHPGPIPTYLEVVPYHRGPADPHRLVLMFGPSGVGLSELKRRLLLSDPELFSVTIPHTSRKRRRQEKEGVEYHFVSRHTFEKDILNHKFIEYGEHGGNYYGTSLESVQKVLAECKVCLLDVEPQTVEKLYTREFKPYVVFVKPPPIERLRLSRRKTKVISSTDERTQTKTLMEEDFEDMIASGQAMESQYGHLVEEVIVNDDLAVAFTELRSGLRRIEQEIQWIPADWAQD</sequence>
<accession>A0ABD1KFL8</accession>
<evidence type="ECO:0000259" key="5">
    <source>
        <dbReference type="PROSITE" id="PS50052"/>
    </source>
</evidence>
<protein>
    <recommendedName>
        <fullName evidence="9">MAGUK p55 subfamily member 7</fullName>
    </recommendedName>
</protein>
<reference evidence="7 8" key="1">
    <citation type="submission" date="2024-09" db="EMBL/GenBank/DDBJ databases">
        <title>A chromosome-level genome assembly of Gray's grenadier anchovy, Coilia grayii.</title>
        <authorList>
            <person name="Fu Z."/>
        </authorList>
    </citation>
    <scope>NUCLEOTIDE SEQUENCE [LARGE SCALE GENOMIC DNA]</scope>
    <source>
        <strain evidence="7">G4</strain>
        <tissue evidence="7">Muscle</tissue>
    </source>
</reference>
<evidence type="ECO:0000259" key="4">
    <source>
        <dbReference type="PROSITE" id="PS50002"/>
    </source>
</evidence>
<dbReference type="InterPro" id="IPR001452">
    <property type="entry name" value="SH3_domain"/>
</dbReference>
<evidence type="ECO:0000259" key="6">
    <source>
        <dbReference type="PROSITE" id="PS51022"/>
    </source>
</evidence>
<dbReference type="Gene3D" id="2.30.30.40">
    <property type="entry name" value="SH3 Domains"/>
    <property type="match status" value="1"/>
</dbReference>
<dbReference type="PROSITE" id="PS51022">
    <property type="entry name" value="L27"/>
    <property type="match status" value="1"/>
</dbReference>
<dbReference type="Gene3D" id="1.10.287.650">
    <property type="entry name" value="L27 domain"/>
    <property type="match status" value="1"/>
</dbReference>
<dbReference type="InterPro" id="IPR014775">
    <property type="entry name" value="L27_C"/>
</dbReference>